<evidence type="ECO:0000256" key="4">
    <source>
        <dbReference type="ARBA" id="ARBA00038441"/>
    </source>
</evidence>
<dbReference type="EMBL" id="JAODUO010000802">
    <property type="protein sequence ID" value="KAK2174436.1"/>
    <property type="molecule type" value="Genomic_DNA"/>
</dbReference>
<accession>A0AAD9KN62</accession>
<name>A0AAD9KN62_RIDPI</name>
<dbReference type="InterPro" id="IPR036534">
    <property type="entry name" value="GAR_dom_sf"/>
</dbReference>
<proteinExistence type="inferred from homology"/>
<evidence type="ECO:0000256" key="2">
    <source>
        <dbReference type="ARBA" id="ARBA00022490"/>
    </source>
</evidence>
<dbReference type="PROSITE" id="PS50021">
    <property type="entry name" value="CH"/>
    <property type="match status" value="1"/>
</dbReference>
<dbReference type="PROSITE" id="PS51460">
    <property type="entry name" value="GAR"/>
    <property type="match status" value="1"/>
</dbReference>
<dbReference type="SUPFAM" id="SSF143575">
    <property type="entry name" value="GAS2 domain-like"/>
    <property type="match status" value="1"/>
</dbReference>
<evidence type="ECO:0000313" key="8">
    <source>
        <dbReference type="Proteomes" id="UP001209878"/>
    </source>
</evidence>
<dbReference type="GO" id="GO:0051015">
    <property type="term" value="F:actin filament binding"/>
    <property type="evidence" value="ECO:0007669"/>
    <property type="project" value="TreeGrafter"/>
</dbReference>
<sequence length="253" mass="28403">MSVLDNGVHLCQLAQLLQVKARQAPDTPGVPKAPVTSVKYRERAKSGTWFARDNIASFLHWCQAWGVKAECMFETEGLVQHKDEKSVVLCLLELARLGAKYGLEPPGLVRLEKEIETEECQMNNVPEKMPVIVQDQVVKVPRRRLHSAKSDDLDIEVQQLGSQCHCPTAYQICRMSEGKYNIGGKMMFIRLLKGRHVMVRVGGGWDTLSHYLSTHDPCRIVRFPKTGSISSVISDPDDAFLVIQGKYKSTPRS</sequence>
<comment type="similarity">
    <text evidence="4">Belongs to the GAS2 family.</text>
</comment>
<dbReference type="InterPro" id="IPR001715">
    <property type="entry name" value="CH_dom"/>
</dbReference>
<protein>
    <recommendedName>
        <fullName evidence="9">Growth arrest-specific protein 2</fullName>
    </recommendedName>
</protein>
<dbReference type="GO" id="GO:0008093">
    <property type="term" value="F:cytoskeletal anchor activity"/>
    <property type="evidence" value="ECO:0007669"/>
    <property type="project" value="TreeGrafter"/>
</dbReference>
<dbReference type="CDD" id="cd21204">
    <property type="entry name" value="CH_GAS2-like"/>
    <property type="match status" value="1"/>
</dbReference>
<gene>
    <name evidence="7" type="ORF">NP493_803g01026</name>
</gene>
<feature type="domain" description="GAR" evidence="6">
    <location>
        <begin position="148"/>
        <end position="219"/>
    </location>
</feature>
<organism evidence="7 8">
    <name type="scientific">Ridgeia piscesae</name>
    <name type="common">Tubeworm</name>
    <dbReference type="NCBI Taxonomy" id="27915"/>
    <lineage>
        <taxon>Eukaryota</taxon>
        <taxon>Metazoa</taxon>
        <taxon>Spiralia</taxon>
        <taxon>Lophotrochozoa</taxon>
        <taxon>Annelida</taxon>
        <taxon>Polychaeta</taxon>
        <taxon>Sedentaria</taxon>
        <taxon>Canalipalpata</taxon>
        <taxon>Sabellida</taxon>
        <taxon>Siboglinidae</taxon>
        <taxon>Ridgeia</taxon>
    </lineage>
</organism>
<dbReference type="SMART" id="SM00243">
    <property type="entry name" value="GAS2"/>
    <property type="match status" value="1"/>
</dbReference>
<keyword evidence="2" id="KW-0963">Cytoplasm</keyword>
<reference evidence="7" key="1">
    <citation type="journal article" date="2023" name="Mol. Biol. Evol.">
        <title>Third-Generation Sequencing Reveals the Adaptive Role of the Epigenome in Three Deep-Sea Polychaetes.</title>
        <authorList>
            <person name="Perez M."/>
            <person name="Aroh O."/>
            <person name="Sun Y."/>
            <person name="Lan Y."/>
            <person name="Juniper S.K."/>
            <person name="Young C.R."/>
            <person name="Angers B."/>
            <person name="Qian P.Y."/>
        </authorList>
    </citation>
    <scope>NUCLEOTIDE SEQUENCE</scope>
    <source>
        <strain evidence="7">R07B-5</strain>
    </source>
</reference>
<evidence type="ECO:0000256" key="1">
    <source>
        <dbReference type="ARBA" id="ARBA00004245"/>
    </source>
</evidence>
<dbReference type="Proteomes" id="UP001209878">
    <property type="component" value="Unassembled WGS sequence"/>
</dbReference>
<dbReference type="Gene3D" id="1.10.418.10">
    <property type="entry name" value="Calponin-like domain"/>
    <property type="match status" value="1"/>
</dbReference>
<feature type="domain" description="Calponin-homology (CH)" evidence="5">
    <location>
        <begin position="1"/>
        <end position="99"/>
    </location>
</feature>
<dbReference type="AlphaFoldDB" id="A0AAD9KN62"/>
<dbReference type="Gene3D" id="3.30.920.20">
    <property type="entry name" value="Gas2-like domain"/>
    <property type="match status" value="1"/>
</dbReference>
<comment type="caution">
    <text evidence="7">The sequence shown here is derived from an EMBL/GenBank/DDBJ whole genome shotgun (WGS) entry which is preliminary data.</text>
</comment>
<evidence type="ECO:0000259" key="6">
    <source>
        <dbReference type="PROSITE" id="PS51460"/>
    </source>
</evidence>
<dbReference type="InterPro" id="IPR003108">
    <property type="entry name" value="GAR_dom"/>
</dbReference>
<dbReference type="GO" id="GO:0005884">
    <property type="term" value="C:actin filament"/>
    <property type="evidence" value="ECO:0007669"/>
    <property type="project" value="TreeGrafter"/>
</dbReference>
<dbReference type="Pfam" id="PF02187">
    <property type="entry name" value="GAS2"/>
    <property type="match status" value="1"/>
</dbReference>
<dbReference type="PANTHER" id="PTHR46756">
    <property type="entry name" value="TRANSGELIN"/>
    <property type="match status" value="1"/>
</dbReference>
<dbReference type="InterPro" id="IPR036872">
    <property type="entry name" value="CH_dom_sf"/>
</dbReference>
<dbReference type="SUPFAM" id="SSF47576">
    <property type="entry name" value="Calponin-homology domain, CH-domain"/>
    <property type="match status" value="1"/>
</dbReference>
<dbReference type="GO" id="GO:0008017">
    <property type="term" value="F:microtubule binding"/>
    <property type="evidence" value="ECO:0007669"/>
    <property type="project" value="InterPro"/>
</dbReference>
<evidence type="ECO:0000313" key="7">
    <source>
        <dbReference type="EMBL" id="KAK2174436.1"/>
    </source>
</evidence>
<evidence type="ECO:0000259" key="5">
    <source>
        <dbReference type="PROSITE" id="PS50021"/>
    </source>
</evidence>
<keyword evidence="3" id="KW-0206">Cytoskeleton</keyword>
<dbReference type="PANTHER" id="PTHR46756:SF13">
    <property type="entry name" value="GROWTH ARREST-SPECIFIC PROTEIN 2"/>
    <property type="match status" value="1"/>
</dbReference>
<evidence type="ECO:0008006" key="9">
    <source>
        <dbReference type="Google" id="ProtNLM"/>
    </source>
</evidence>
<dbReference type="Pfam" id="PF00307">
    <property type="entry name" value="CH"/>
    <property type="match status" value="1"/>
</dbReference>
<keyword evidence="8" id="KW-1185">Reference proteome</keyword>
<comment type="subcellular location">
    <subcellularLocation>
        <location evidence="1">Cytoplasm</location>
        <location evidence="1">Cytoskeleton</location>
    </subcellularLocation>
</comment>
<dbReference type="GO" id="GO:0051764">
    <property type="term" value="P:actin crosslink formation"/>
    <property type="evidence" value="ECO:0007669"/>
    <property type="project" value="TreeGrafter"/>
</dbReference>
<evidence type="ECO:0000256" key="3">
    <source>
        <dbReference type="ARBA" id="ARBA00023212"/>
    </source>
</evidence>